<proteinExistence type="predicted"/>
<evidence type="ECO:0000313" key="2">
    <source>
        <dbReference type="WBParaSite" id="L893_g24827.t1"/>
    </source>
</evidence>
<dbReference type="WBParaSite" id="L893_g24827.t1">
    <property type="protein sequence ID" value="L893_g24827.t1"/>
    <property type="gene ID" value="L893_g24827"/>
</dbReference>
<protein>
    <submittedName>
        <fullName evidence="2">F-box domain-containing protein</fullName>
    </submittedName>
</protein>
<keyword evidence="1" id="KW-1185">Reference proteome</keyword>
<reference evidence="2" key="1">
    <citation type="submission" date="2016-11" db="UniProtKB">
        <authorList>
            <consortium name="WormBaseParasite"/>
        </authorList>
    </citation>
    <scope>IDENTIFICATION</scope>
</reference>
<sequence length="349" mass="40698">MIHLCARSQLLSPPSLAHNIQFHNMDRVCASFYEDVIGLLTLNSRRNDLESVLELSGRWSTVAKRHEKKQAVYRFILTQDSDTNAWKYRFYIILGESFSFAELKERQNWRFCQVTSVSCYRGTPDPMYKEVSESDLFSVLLPFVSSRLCRDSSFYFSSRLSQEDASRILRIFKGKAQLRIIDLFRLCRDSSFYFSSRLSQEDASRILRIFEGKGQLRTIDLLYYQKSSERFLESHVAAGGSAVVTFTHHWPESTKDFILNYAATTNSRYNSLPSSVNFGTEILDVMCKRWKSEDKNKRKILSIMFSSDLTEEKLREHCQHLLAESERDNFILEKELSGAYMLSYPRLLI</sequence>
<dbReference type="Proteomes" id="UP000095287">
    <property type="component" value="Unplaced"/>
</dbReference>
<evidence type="ECO:0000313" key="1">
    <source>
        <dbReference type="Proteomes" id="UP000095287"/>
    </source>
</evidence>
<dbReference type="AlphaFoldDB" id="A0A1I7ZBN4"/>
<organism evidence="1 2">
    <name type="scientific">Steinernema glaseri</name>
    <dbReference type="NCBI Taxonomy" id="37863"/>
    <lineage>
        <taxon>Eukaryota</taxon>
        <taxon>Metazoa</taxon>
        <taxon>Ecdysozoa</taxon>
        <taxon>Nematoda</taxon>
        <taxon>Chromadorea</taxon>
        <taxon>Rhabditida</taxon>
        <taxon>Tylenchina</taxon>
        <taxon>Panagrolaimomorpha</taxon>
        <taxon>Strongyloidoidea</taxon>
        <taxon>Steinernematidae</taxon>
        <taxon>Steinernema</taxon>
    </lineage>
</organism>
<accession>A0A1I7ZBN4</accession>
<name>A0A1I7ZBN4_9BILA</name>